<reference evidence="3 4" key="1">
    <citation type="submission" date="2019-10" db="EMBL/GenBank/DDBJ databases">
        <title>Rubrobacter sp nov SCSIO 52090 isolated from a deep-sea sediment in the South China Sea.</title>
        <authorList>
            <person name="Chen R.W."/>
        </authorList>
    </citation>
    <scope>NUCLEOTIDE SEQUENCE [LARGE SCALE GENOMIC DNA]</scope>
    <source>
        <strain evidence="3 4">SCSIO 52909</strain>
    </source>
</reference>
<evidence type="ECO:0000259" key="2">
    <source>
        <dbReference type="Pfam" id="PF03703"/>
    </source>
</evidence>
<name>A0A6G8Q5L3_9ACTN</name>
<keyword evidence="1" id="KW-1133">Transmembrane helix</keyword>
<dbReference type="Pfam" id="PF03703">
    <property type="entry name" value="bPH_2"/>
    <property type="match status" value="1"/>
</dbReference>
<organism evidence="3 4">
    <name type="scientific">Rubrobacter tropicus</name>
    <dbReference type="NCBI Taxonomy" id="2653851"/>
    <lineage>
        <taxon>Bacteria</taxon>
        <taxon>Bacillati</taxon>
        <taxon>Actinomycetota</taxon>
        <taxon>Rubrobacteria</taxon>
        <taxon>Rubrobacterales</taxon>
        <taxon>Rubrobacteraceae</taxon>
        <taxon>Rubrobacter</taxon>
    </lineage>
</organism>
<keyword evidence="1" id="KW-0472">Membrane</keyword>
<feature type="domain" description="YdbS-like PH" evidence="2">
    <location>
        <begin position="73"/>
        <end position="149"/>
    </location>
</feature>
<dbReference type="InterPro" id="IPR005182">
    <property type="entry name" value="YdbS-like_PH"/>
</dbReference>
<feature type="transmembrane region" description="Helical" evidence="1">
    <location>
        <begin position="48"/>
        <end position="71"/>
    </location>
</feature>
<keyword evidence="4" id="KW-1185">Reference proteome</keyword>
<evidence type="ECO:0000313" key="3">
    <source>
        <dbReference type="EMBL" id="QIN81709.1"/>
    </source>
</evidence>
<evidence type="ECO:0000313" key="4">
    <source>
        <dbReference type="Proteomes" id="UP000501452"/>
    </source>
</evidence>
<sequence>MKDEPSERLDPRAKVVWRISGALNTLPLLAGAGFASFVLLRWVEVSVLVGILPVLAVLALAVFSVFVAPGLRWRRWRYEIRPDEVDLQRGVWWVSRTLVPLARIQHVDTRQGPLQRRYGLSTVVFHTAAGPNQIPELSTPIAAEARDRIADLTREQDEL</sequence>
<dbReference type="PANTHER" id="PTHR34473">
    <property type="entry name" value="UPF0699 TRANSMEMBRANE PROTEIN YDBS"/>
    <property type="match status" value="1"/>
</dbReference>
<dbReference type="AlphaFoldDB" id="A0A6G8Q5L3"/>
<gene>
    <name evidence="3" type="ORF">GBA63_02960</name>
</gene>
<dbReference type="RefSeq" id="WP_166173358.1">
    <property type="nucleotide sequence ID" value="NZ_CP045119.1"/>
</dbReference>
<evidence type="ECO:0000256" key="1">
    <source>
        <dbReference type="SAM" id="Phobius"/>
    </source>
</evidence>
<dbReference type="PANTHER" id="PTHR34473:SF2">
    <property type="entry name" value="UPF0699 TRANSMEMBRANE PROTEIN YDBT"/>
    <property type="match status" value="1"/>
</dbReference>
<accession>A0A6G8Q5L3</accession>
<dbReference type="KEGG" id="rub:GBA63_02960"/>
<keyword evidence="1" id="KW-0812">Transmembrane</keyword>
<protein>
    <submittedName>
        <fullName evidence="3">PH domain-containing protein</fullName>
    </submittedName>
</protein>
<proteinExistence type="predicted"/>
<dbReference type="EMBL" id="CP045119">
    <property type="protein sequence ID" value="QIN81709.1"/>
    <property type="molecule type" value="Genomic_DNA"/>
</dbReference>
<dbReference type="Proteomes" id="UP000501452">
    <property type="component" value="Chromosome"/>
</dbReference>
<feature type="transmembrane region" description="Helical" evidence="1">
    <location>
        <begin position="21"/>
        <end position="42"/>
    </location>
</feature>